<dbReference type="GO" id="GO:0016036">
    <property type="term" value="P:cellular response to phosphate starvation"/>
    <property type="evidence" value="ECO:0007669"/>
    <property type="project" value="TreeGrafter"/>
</dbReference>
<evidence type="ECO:0000259" key="6">
    <source>
        <dbReference type="PROSITE" id="PS51380"/>
    </source>
</evidence>
<feature type="transmembrane region" description="Helical" evidence="5">
    <location>
        <begin position="212"/>
        <end position="232"/>
    </location>
</feature>
<dbReference type="HOGENOM" id="CLU_1180951_0_0_1"/>
<keyword evidence="3 5" id="KW-1133">Transmembrane helix</keyword>
<evidence type="ECO:0000256" key="1">
    <source>
        <dbReference type="ARBA" id="ARBA00004141"/>
    </source>
</evidence>
<dbReference type="GO" id="GO:0000822">
    <property type="term" value="F:inositol hexakisphosphate binding"/>
    <property type="evidence" value="ECO:0007669"/>
    <property type="project" value="TreeGrafter"/>
</dbReference>
<evidence type="ECO:0000313" key="8">
    <source>
        <dbReference type="Proteomes" id="UP000054248"/>
    </source>
</evidence>
<dbReference type="Pfam" id="PF03124">
    <property type="entry name" value="EXS"/>
    <property type="match status" value="1"/>
</dbReference>
<dbReference type="GO" id="GO:0005886">
    <property type="term" value="C:plasma membrane"/>
    <property type="evidence" value="ECO:0007669"/>
    <property type="project" value="TreeGrafter"/>
</dbReference>
<gene>
    <name evidence="7" type="ORF">M407DRAFT_127896</name>
</gene>
<evidence type="ECO:0000256" key="3">
    <source>
        <dbReference type="ARBA" id="ARBA00022989"/>
    </source>
</evidence>
<dbReference type="PANTHER" id="PTHR10783:SF103">
    <property type="entry name" value="SOLUTE CARRIER FAMILY 53 MEMBER 1"/>
    <property type="match status" value="1"/>
</dbReference>
<keyword evidence="8" id="KW-1185">Reference proteome</keyword>
<feature type="transmembrane region" description="Helical" evidence="5">
    <location>
        <begin position="165"/>
        <end position="185"/>
    </location>
</feature>
<protein>
    <recommendedName>
        <fullName evidence="6">EXS domain-containing protein</fullName>
    </recommendedName>
</protein>
<dbReference type="EMBL" id="KN822943">
    <property type="protein sequence ID" value="KIO34374.1"/>
    <property type="molecule type" value="Genomic_DNA"/>
</dbReference>
<keyword evidence="4 5" id="KW-0472">Membrane</keyword>
<dbReference type="PROSITE" id="PS51380">
    <property type="entry name" value="EXS"/>
    <property type="match status" value="1"/>
</dbReference>
<keyword evidence="2 5" id="KW-0812">Transmembrane</keyword>
<evidence type="ECO:0000256" key="4">
    <source>
        <dbReference type="ARBA" id="ARBA00023136"/>
    </source>
</evidence>
<sequence length="235" mass="27439">MLSFSRVFEPSIPATAWPIAWIVLFAVVMIDPFPLMHNHSRFWLLRNWTRLLLPGLYPVEFADFWMGDQMCSMVYTLSRFYFMGCLYSAGWNNATAKCNMSNNWIAGVLLASIPSLIRLIQCIKRYMDSQNHIHLINGGKYSSSIIAAGLFYNWRNHGSRSDRHYVAWIFFSTLSSVYTSGWDLLMDWSLLQSHSTRRFLRPELLYGDYFPIYYFAIVRCNILILTTANQLLDFC</sequence>
<dbReference type="InterPro" id="IPR004342">
    <property type="entry name" value="EXS_C"/>
</dbReference>
<organism evidence="7 8">
    <name type="scientific">Tulasnella calospora MUT 4182</name>
    <dbReference type="NCBI Taxonomy" id="1051891"/>
    <lineage>
        <taxon>Eukaryota</taxon>
        <taxon>Fungi</taxon>
        <taxon>Dikarya</taxon>
        <taxon>Basidiomycota</taxon>
        <taxon>Agaricomycotina</taxon>
        <taxon>Agaricomycetes</taxon>
        <taxon>Cantharellales</taxon>
        <taxon>Tulasnellaceae</taxon>
        <taxon>Tulasnella</taxon>
    </lineage>
</organism>
<evidence type="ECO:0000256" key="5">
    <source>
        <dbReference type="SAM" id="Phobius"/>
    </source>
</evidence>
<accession>A0A0C3QYL9</accession>
<evidence type="ECO:0000313" key="7">
    <source>
        <dbReference type="EMBL" id="KIO34374.1"/>
    </source>
</evidence>
<dbReference type="OrthoDB" id="9970435at2759"/>
<proteinExistence type="predicted"/>
<feature type="transmembrane region" description="Helical" evidence="5">
    <location>
        <begin position="15"/>
        <end position="36"/>
    </location>
</feature>
<comment type="subcellular location">
    <subcellularLocation>
        <location evidence="1">Membrane</location>
        <topology evidence="1">Multi-pass membrane protein</topology>
    </subcellularLocation>
</comment>
<reference evidence="8" key="2">
    <citation type="submission" date="2015-01" db="EMBL/GenBank/DDBJ databases">
        <title>Evolutionary Origins and Diversification of the Mycorrhizal Mutualists.</title>
        <authorList>
            <consortium name="DOE Joint Genome Institute"/>
            <consortium name="Mycorrhizal Genomics Consortium"/>
            <person name="Kohler A."/>
            <person name="Kuo A."/>
            <person name="Nagy L.G."/>
            <person name="Floudas D."/>
            <person name="Copeland A."/>
            <person name="Barry K.W."/>
            <person name="Cichocki N."/>
            <person name="Veneault-Fourrey C."/>
            <person name="LaButti K."/>
            <person name="Lindquist E.A."/>
            <person name="Lipzen A."/>
            <person name="Lundell T."/>
            <person name="Morin E."/>
            <person name="Murat C."/>
            <person name="Riley R."/>
            <person name="Ohm R."/>
            <person name="Sun H."/>
            <person name="Tunlid A."/>
            <person name="Henrissat B."/>
            <person name="Grigoriev I.V."/>
            <person name="Hibbett D.S."/>
            <person name="Martin F."/>
        </authorList>
    </citation>
    <scope>NUCLEOTIDE SEQUENCE [LARGE SCALE GENOMIC DNA]</scope>
    <source>
        <strain evidence="8">MUT 4182</strain>
    </source>
</reference>
<reference evidence="7 8" key="1">
    <citation type="submission" date="2014-04" db="EMBL/GenBank/DDBJ databases">
        <authorList>
            <consortium name="DOE Joint Genome Institute"/>
            <person name="Kuo A."/>
            <person name="Girlanda M."/>
            <person name="Perotto S."/>
            <person name="Kohler A."/>
            <person name="Nagy L.G."/>
            <person name="Floudas D."/>
            <person name="Copeland A."/>
            <person name="Barry K.W."/>
            <person name="Cichocki N."/>
            <person name="Veneault-Fourrey C."/>
            <person name="LaButti K."/>
            <person name="Lindquist E.A."/>
            <person name="Lipzen A."/>
            <person name="Lundell T."/>
            <person name="Morin E."/>
            <person name="Murat C."/>
            <person name="Sun H."/>
            <person name="Tunlid A."/>
            <person name="Henrissat B."/>
            <person name="Grigoriev I.V."/>
            <person name="Hibbett D.S."/>
            <person name="Martin F."/>
            <person name="Nordberg H.P."/>
            <person name="Cantor M.N."/>
            <person name="Hua S.X."/>
        </authorList>
    </citation>
    <scope>NUCLEOTIDE SEQUENCE [LARGE SCALE GENOMIC DNA]</scope>
    <source>
        <strain evidence="7 8">MUT 4182</strain>
    </source>
</reference>
<evidence type="ECO:0000256" key="2">
    <source>
        <dbReference type="ARBA" id="ARBA00022692"/>
    </source>
</evidence>
<feature type="transmembrane region" description="Helical" evidence="5">
    <location>
        <begin position="103"/>
        <end position="120"/>
    </location>
</feature>
<dbReference type="GO" id="GO:0005794">
    <property type="term" value="C:Golgi apparatus"/>
    <property type="evidence" value="ECO:0007669"/>
    <property type="project" value="TreeGrafter"/>
</dbReference>
<dbReference type="GO" id="GO:0006817">
    <property type="term" value="P:phosphate ion transport"/>
    <property type="evidence" value="ECO:0007669"/>
    <property type="project" value="TreeGrafter"/>
</dbReference>
<feature type="domain" description="EXS" evidence="6">
    <location>
        <begin position="98"/>
        <end position="235"/>
    </location>
</feature>
<name>A0A0C3QYL9_9AGAM</name>
<dbReference type="PANTHER" id="PTHR10783">
    <property type="entry name" value="XENOTROPIC AND POLYTROPIC RETROVIRUS RECEPTOR 1-RELATED"/>
    <property type="match status" value="1"/>
</dbReference>
<dbReference type="AlphaFoldDB" id="A0A0C3QYL9"/>
<feature type="transmembrane region" description="Helical" evidence="5">
    <location>
        <begin position="73"/>
        <end position="91"/>
    </location>
</feature>
<dbReference type="Proteomes" id="UP000054248">
    <property type="component" value="Unassembled WGS sequence"/>
</dbReference>
<dbReference type="STRING" id="1051891.A0A0C3QYL9"/>